<evidence type="ECO:0000259" key="8">
    <source>
        <dbReference type="PROSITE" id="PS50850"/>
    </source>
</evidence>
<sequence>MKSKNGFSVTLAGGGVEEGTKVTAGFLGRGIGSVLVALLLAKFAHKYTTIIAIAMTLVGIPAAFMPAAGYGYALFLVLRTIMAIGGTTLIILTQPVVANFFGPKQKSVVSQFGI</sequence>
<dbReference type="Pfam" id="PF07672">
    <property type="entry name" value="MFS_Mycoplasma"/>
    <property type="match status" value="1"/>
</dbReference>
<dbReference type="InterPro" id="IPR020846">
    <property type="entry name" value="MFS_dom"/>
</dbReference>
<evidence type="ECO:0000256" key="2">
    <source>
        <dbReference type="ARBA" id="ARBA00004308"/>
    </source>
</evidence>
<dbReference type="GO" id="GO:0022857">
    <property type="term" value="F:transmembrane transporter activity"/>
    <property type="evidence" value="ECO:0007669"/>
    <property type="project" value="InterPro"/>
</dbReference>
<comment type="caution">
    <text evidence="9">The sequence shown here is derived from an EMBL/GenBank/DDBJ whole genome shotgun (WGS) entry which is preliminary data.</text>
</comment>
<reference evidence="9" key="1">
    <citation type="journal article" date="2020" name="G3 (Bethesda)">
        <title>High-Quality Assemblies for Three Invasive Social Wasps from the &lt;i&gt;Vespula&lt;/i&gt; Genus.</title>
        <authorList>
            <person name="Harrop T.W.R."/>
            <person name="Guhlin J."/>
            <person name="McLaughlin G.M."/>
            <person name="Permina E."/>
            <person name="Stockwell P."/>
            <person name="Gilligan J."/>
            <person name="Le Lec M.F."/>
            <person name="Gruber M.A.M."/>
            <person name="Quinn O."/>
            <person name="Lovegrove M."/>
            <person name="Duncan E.J."/>
            <person name="Remnant E.J."/>
            <person name="Van Eeckhoven J."/>
            <person name="Graham B."/>
            <person name="Knapp R.A."/>
            <person name="Langford K.W."/>
            <person name="Kronenberg Z."/>
            <person name="Press M.O."/>
            <person name="Eacker S.M."/>
            <person name="Wilson-Rankin E.E."/>
            <person name="Purcell J."/>
            <person name="Lester P.J."/>
            <person name="Dearden P.K."/>
        </authorList>
    </citation>
    <scope>NUCLEOTIDE SEQUENCE</scope>
    <source>
        <strain evidence="9">Linc-1</strain>
    </source>
</reference>
<feature type="domain" description="Major facilitator superfamily (MFS) profile" evidence="8">
    <location>
        <begin position="1"/>
        <end position="114"/>
    </location>
</feature>
<evidence type="ECO:0000256" key="6">
    <source>
        <dbReference type="ARBA" id="ARBA00023136"/>
    </source>
</evidence>
<keyword evidence="3" id="KW-1003">Cell membrane</keyword>
<accession>A0A834IXA8</accession>
<evidence type="ECO:0000256" key="7">
    <source>
        <dbReference type="SAM" id="Phobius"/>
    </source>
</evidence>
<dbReference type="EMBL" id="JACSDZ010000052">
    <property type="protein sequence ID" value="KAF7378534.1"/>
    <property type="molecule type" value="Genomic_DNA"/>
</dbReference>
<evidence type="ECO:0000313" key="10">
    <source>
        <dbReference type="Proteomes" id="UP000617340"/>
    </source>
</evidence>
<dbReference type="GO" id="GO:0012505">
    <property type="term" value="C:endomembrane system"/>
    <property type="evidence" value="ECO:0007669"/>
    <property type="project" value="UniProtKB-SubCell"/>
</dbReference>
<dbReference type="GO" id="GO:0016020">
    <property type="term" value="C:membrane"/>
    <property type="evidence" value="ECO:0007669"/>
    <property type="project" value="UniProtKB-SubCell"/>
</dbReference>
<proteinExistence type="predicted"/>
<dbReference type="Gene3D" id="1.20.1250.20">
    <property type="entry name" value="MFS general substrate transporter like domains"/>
    <property type="match status" value="1"/>
</dbReference>
<keyword evidence="10" id="KW-1185">Reference proteome</keyword>
<evidence type="ECO:0000256" key="4">
    <source>
        <dbReference type="ARBA" id="ARBA00022692"/>
    </source>
</evidence>
<keyword evidence="5 7" id="KW-1133">Transmembrane helix</keyword>
<keyword evidence="4 7" id="KW-0812">Transmembrane</keyword>
<organism evidence="9 10">
    <name type="scientific">Vespula germanica</name>
    <name type="common">German yellow jacket</name>
    <name type="synonym">Paravespula germanica</name>
    <dbReference type="NCBI Taxonomy" id="30212"/>
    <lineage>
        <taxon>Eukaryota</taxon>
        <taxon>Metazoa</taxon>
        <taxon>Ecdysozoa</taxon>
        <taxon>Arthropoda</taxon>
        <taxon>Hexapoda</taxon>
        <taxon>Insecta</taxon>
        <taxon>Pterygota</taxon>
        <taxon>Neoptera</taxon>
        <taxon>Endopterygota</taxon>
        <taxon>Hymenoptera</taxon>
        <taxon>Apocrita</taxon>
        <taxon>Aculeata</taxon>
        <taxon>Vespoidea</taxon>
        <taxon>Vespidae</taxon>
        <taxon>Vespinae</taxon>
        <taxon>Vespula</taxon>
    </lineage>
</organism>
<comment type="subcellular location">
    <subcellularLocation>
        <location evidence="2">Endomembrane system</location>
    </subcellularLocation>
    <subcellularLocation>
        <location evidence="1">Membrane</location>
        <topology evidence="1">Multi-pass membrane protein</topology>
    </subcellularLocation>
</comment>
<dbReference type="InterPro" id="IPR011699">
    <property type="entry name" value="MFS_Mycoplasma"/>
</dbReference>
<evidence type="ECO:0000256" key="1">
    <source>
        <dbReference type="ARBA" id="ARBA00004141"/>
    </source>
</evidence>
<evidence type="ECO:0000313" key="9">
    <source>
        <dbReference type="EMBL" id="KAF7378534.1"/>
    </source>
</evidence>
<dbReference type="AlphaFoldDB" id="A0A834IXA8"/>
<keyword evidence="6 7" id="KW-0472">Membrane</keyword>
<dbReference type="PROSITE" id="PS50850">
    <property type="entry name" value="MFS"/>
    <property type="match status" value="1"/>
</dbReference>
<dbReference type="InterPro" id="IPR036259">
    <property type="entry name" value="MFS_trans_sf"/>
</dbReference>
<evidence type="ECO:0000256" key="3">
    <source>
        <dbReference type="ARBA" id="ARBA00022475"/>
    </source>
</evidence>
<dbReference type="Proteomes" id="UP000617340">
    <property type="component" value="Unassembled WGS sequence"/>
</dbReference>
<evidence type="ECO:0000256" key="5">
    <source>
        <dbReference type="ARBA" id="ARBA00022989"/>
    </source>
</evidence>
<gene>
    <name evidence="9" type="ORF">HZH68_017181</name>
</gene>
<dbReference type="SUPFAM" id="SSF103473">
    <property type="entry name" value="MFS general substrate transporter"/>
    <property type="match status" value="1"/>
</dbReference>
<feature type="transmembrane region" description="Helical" evidence="7">
    <location>
        <begin position="70"/>
        <end position="92"/>
    </location>
</feature>
<protein>
    <recommendedName>
        <fullName evidence="8">Major facilitator superfamily (MFS) profile domain-containing protein</fullName>
    </recommendedName>
</protein>
<feature type="transmembrane region" description="Helical" evidence="7">
    <location>
        <begin position="47"/>
        <end position="64"/>
    </location>
</feature>
<name>A0A834IXA8_VESGE</name>
<feature type="transmembrane region" description="Helical" evidence="7">
    <location>
        <begin position="20"/>
        <end position="40"/>
    </location>
</feature>